<accession>A0A0E0E010</accession>
<protein>
    <submittedName>
        <fullName evidence="1">Uncharacterized protein</fullName>
    </submittedName>
</protein>
<proteinExistence type="predicted"/>
<reference evidence="1" key="1">
    <citation type="submission" date="2015-04" db="UniProtKB">
        <authorList>
            <consortium name="EnsemblPlants"/>
        </authorList>
    </citation>
    <scope>IDENTIFICATION</scope>
</reference>
<dbReference type="Gramene" id="OMERI06G11310.1">
    <property type="protein sequence ID" value="OMERI06G11310.1"/>
    <property type="gene ID" value="OMERI06G11310"/>
</dbReference>
<reference evidence="1" key="2">
    <citation type="submission" date="2018-05" db="EMBL/GenBank/DDBJ databases">
        <title>OmerRS3 (Oryza meridionalis Reference Sequence Version 3).</title>
        <authorList>
            <person name="Zhang J."/>
            <person name="Kudrna D."/>
            <person name="Lee S."/>
            <person name="Talag J."/>
            <person name="Welchert J."/>
            <person name="Wing R.A."/>
        </authorList>
    </citation>
    <scope>NUCLEOTIDE SEQUENCE [LARGE SCALE GENOMIC DNA]</scope>
    <source>
        <strain evidence="1">cv. OR44</strain>
    </source>
</reference>
<evidence type="ECO:0000313" key="1">
    <source>
        <dbReference type="EnsemblPlants" id="OMERI06G11310.1"/>
    </source>
</evidence>
<dbReference type="Proteomes" id="UP000008021">
    <property type="component" value="Chromosome 6"/>
</dbReference>
<dbReference type="HOGENOM" id="CLU_2853583_0_0_1"/>
<dbReference type="AlphaFoldDB" id="A0A0E0E010"/>
<keyword evidence="2" id="KW-1185">Reference proteome</keyword>
<name>A0A0E0E010_9ORYZ</name>
<evidence type="ECO:0000313" key="2">
    <source>
        <dbReference type="Proteomes" id="UP000008021"/>
    </source>
</evidence>
<dbReference type="EnsemblPlants" id="OMERI06G11310.1">
    <property type="protein sequence ID" value="OMERI06G11310.1"/>
    <property type="gene ID" value="OMERI06G11310"/>
</dbReference>
<organism evidence="1">
    <name type="scientific">Oryza meridionalis</name>
    <dbReference type="NCBI Taxonomy" id="40149"/>
    <lineage>
        <taxon>Eukaryota</taxon>
        <taxon>Viridiplantae</taxon>
        <taxon>Streptophyta</taxon>
        <taxon>Embryophyta</taxon>
        <taxon>Tracheophyta</taxon>
        <taxon>Spermatophyta</taxon>
        <taxon>Magnoliopsida</taxon>
        <taxon>Liliopsida</taxon>
        <taxon>Poales</taxon>
        <taxon>Poaceae</taxon>
        <taxon>BOP clade</taxon>
        <taxon>Oryzoideae</taxon>
        <taxon>Oryzeae</taxon>
        <taxon>Oryzinae</taxon>
        <taxon>Oryza</taxon>
    </lineage>
</organism>
<sequence length="65" mass="6915">MRVAEVAVVPQLGEDGGGRVSCSRGWCGRGGITRSGLAWPCAAAAETVRGGEGDERLGRMKQRWR</sequence>